<dbReference type="Proteomes" id="UP000184096">
    <property type="component" value="Chromosome I"/>
</dbReference>
<reference evidence="2" key="1">
    <citation type="submission" date="2016-11" db="EMBL/GenBank/DDBJ databases">
        <authorList>
            <person name="Varghese N."/>
            <person name="Submissions S."/>
        </authorList>
    </citation>
    <scope>NUCLEOTIDE SEQUENCE [LARGE SCALE GENOMIC DNA]</scope>
    <source>
        <strain evidence="2">GAS401</strain>
    </source>
</reference>
<evidence type="ECO:0000313" key="1">
    <source>
        <dbReference type="EMBL" id="SHN81049.1"/>
    </source>
</evidence>
<accession>A0A1M7UDG6</accession>
<keyword evidence="2" id="KW-1185">Reference proteome</keyword>
<proteinExistence type="predicted"/>
<dbReference type="AlphaFoldDB" id="A0A1M7UDG6"/>
<evidence type="ECO:0000313" key="2">
    <source>
        <dbReference type="Proteomes" id="UP000184096"/>
    </source>
</evidence>
<dbReference type="OrthoDB" id="8235188at2"/>
<dbReference type="EMBL" id="LT670849">
    <property type="protein sequence ID" value="SHN81049.1"/>
    <property type="molecule type" value="Genomic_DNA"/>
</dbReference>
<gene>
    <name evidence="1" type="ORF">SAMN05444170_4596</name>
</gene>
<protein>
    <submittedName>
        <fullName evidence="1">Uncharacterized protein</fullName>
    </submittedName>
</protein>
<name>A0A1M7UDG6_9BRAD</name>
<sequence length="140" mass="15175">MSKTLNSAIAVIGIDIGKNSFHVVGHDEHGAIVLRQKWSRGRCQPADSGLPPFELDDAHIAEATSRAAVKIVLERTALKKDDRLADFLTDAYATVGIAYHRAAGAYTMDQEMQELGTAAVHLLTIATSYIDAQKQEGTVR</sequence>
<organism evidence="1 2">
    <name type="scientific">Bradyrhizobium erythrophlei</name>
    <dbReference type="NCBI Taxonomy" id="1437360"/>
    <lineage>
        <taxon>Bacteria</taxon>
        <taxon>Pseudomonadati</taxon>
        <taxon>Pseudomonadota</taxon>
        <taxon>Alphaproteobacteria</taxon>
        <taxon>Hyphomicrobiales</taxon>
        <taxon>Nitrobacteraceae</taxon>
        <taxon>Bradyrhizobium</taxon>
    </lineage>
</organism>